<accession>A0A8H5HI90</accession>
<dbReference type="Proteomes" id="UP000565441">
    <property type="component" value="Unassembled WGS sequence"/>
</dbReference>
<protein>
    <recommendedName>
        <fullName evidence="2">HIT-type domain-containing protein</fullName>
    </recommendedName>
</protein>
<evidence type="ECO:0000313" key="4">
    <source>
        <dbReference type="Proteomes" id="UP000565441"/>
    </source>
</evidence>
<keyword evidence="1" id="KW-0862">Zinc</keyword>
<dbReference type="InterPro" id="IPR039646">
    <property type="entry name" value="ZNHIT2"/>
</dbReference>
<dbReference type="CDD" id="cd23024">
    <property type="entry name" value="zf-HIT_ZNHIT2-3"/>
    <property type="match status" value="1"/>
</dbReference>
<name>A0A8H5HI90_9AGAR</name>
<dbReference type="AlphaFoldDB" id="A0A8H5HI90"/>
<keyword evidence="1" id="KW-0863">Zinc-finger</keyword>
<comment type="caution">
    <text evidence="3">The sequence shown here is derived from an EMBL/GenBank/DDBJ whole genome shotgun (WGS) entry which is preliminary data.</text>
</comment>
<dbReference type="SUPFAM" id="SSF144232">
    <property type="entry name" value="HIT/MYND zinc finger-like"/>
    <property type="match status" value="1"/>
</dbReference>
<sequence length="414" mass="46367">MSVQANSLIPGDKVTCRLCGRQFAKYNCSTCNVAYCSLTCFRSEAHSQCSETFYRKEIEREIQSEPSKTPQERMQMMGLLKKFEEENQQGASGGLESDDDDDGEDLAERFQGIDLESASAADLWSKLKPAEQEQFLKLMEDPASGLAQQLLASEELENERREPWWDAPLVETQEISPARRYGTKPDVINVPAAMVQPISKGPPLCYNMCALCIAYAFTTRHFSVSPLSTLRPEDVDFEEARSVISQLVPFLTDRNSKTLYSNLSSLTTDIWSRFKPGQINSELFALLLRDTAHLLRPLPVTILPTESPQAQGDFDTSSHPHRDTVLVVSDLTKLFEIRADGTWKLNYVTHKLLFYAAHILSIPSPILRALSAELLEKATTYEVRGADDVAIKAESGPVADRRKPEARTAIIEEI</sequence>
<dbReference type="GO" id="GO:0008270">
    <property type="term" value="F:zinc ion binding"/>
    <property type="evidence" value="ECO:0007669"/>
    <property type="project" value="UniProtKB-UniRule"/>
</dbReference>
<gene>
    <name evidence="3" type="ORF">D9615_003582</name>
</gene>
<dbReference type="InterPro" id="IPR007529">
    <property type="entry name" value="Znf_HIT"/>
</dbReference>
<dbReference type="EMBL" id="JAACJP010000006">
    <property type="protein sequence ID" value="KAF5383717.1"/>
    <property type="molecule type" value="Genomic_DNA"/>
</dbReference>
<dbReference type="Pfam" id="PF04438">
    <property type="entry name" value="zf-HIT"/>
    <property type="match status" value="1"/>
</dbReference>
<dbReference type="PANTHER" id="PTHR15555">
    <property type="entry name" value="ZINC FINGER HIT DOMAIN CONTAINING PROTEIN 2 PROTEIN FON -RELATED"/>
    <property type="match status" value="1"/>
</dbReference>
<evidence type="ECO:0000256" key="1">
    <source>
        <dbReference type="PROSITE-ProRule" id="PRU00453"/>
    </source>
</evidence>
<evidence type="ECO:0000313" key="3">
    <source>
        <dbReference type="EMBL" id="KAF5383717.1"/>
    </source>
</evidence>
<dbReference type="PROSITE" id="PS51083">
    <property type="entry name" value="ZF_HIT"/>
    <property type="match status" value="1"/>
</dbReference>
<keyword evidence="1" id="KW-0479">Metal-binding</keyword>
<reference evidence="3 4" key="1">
    <citation type="journal article" date="2020" name="ISME J.">
        <title>Uncovering the hidden diversity of litter-decomposition mechanisms in mushroom-forming fungi.</title>
        <authorList>
            <person name="Floudas D."/>
            <person name="Bentzer J."/>
            <person name="Ahren D."/>
            <person name="Johansson T."/>
            <person name="Persson P."/>
            <person name="Tunlid A."/>
        </authorList>
    </citation>
    <scope>NUCLEOTIDE SEQUENCE [LARGE SCALE GENOMIC DNA]</scope>
    <source>
        <strain evidence="3 4">CBS 661.87</strain>
    </source>
</reference>
<dbReference type="OrthoDB" id="18412at2759"/>
<evidence type="ECO:0000259" key="2">
    <source>
        <dbReference type="PROSITE" id="PS51083"/>
    </source>
</evidence>
<dbReference type="Gene3D" id="3.30.60.190">
    <property type="match status" value="1"/>
</dbReference>
<proteinExistence type="predicted"/>
<keyword evidence="4" id="KW-1185">Reference proteome</keyword>
<dbReference type="PANTHER" id="PTHR15555:SF0">
    <property type="entry name" value="ZINC FINGER HIT DOMAIN-CONTAINING PROTEIN 2"/>
    <property type="match status" value="1"/>
</dbReference>
<feature type="domain" description="HIT-type" evidence="2">
    <location>
        <begin position="16"/>
        <end position="49"/>
    </location>
</feature>
<organism evidence="3 4">
    <name type="scientific">Tricholomella constricta</name>
    <dbReference type="NCBI Taxonomy" id="117010"/>
    <lineage>
        <taxon>Eukaryota</taxon>
        <taxon>Fungi</taxon>
        <taxon>Dikarya</taxon>
        <taxon>Basidiomycota</taxon>
        <taxon>Agaricomycotina</taxon>
        <taxon>Agaricomycetes</taxon>
        <taxon>Agaricomycetidae</taxon>
        <taxon>Agaricales</taxon>
        <taxon>Tricholomatineae</taxon>
        <taxon>Lyophyllaceae</taxon>
        <taxon>Tricholomella</taxon>
    </lineage>
</organism>